<comment type="subcellular location">
    <subcellularLocation>
        <location evidence="1">Nucleus</location>
    </subcellularLocation>
</comment>
<dbReference type="InParanoid" id="T1IG84"/>
<dbReference type="InterPro" id="IPR036218">
    <property type="entry name" value="HIVI-bd_sf"/>
</dbReference>
<evidence type="ECO:0000313" key="4">
    <source>
        <dbReference type="EnsemblMetazoa" id="RPRC015303-PA"/>
    </source>
</evidence>
<dbReference type="Gene3D" id="1.20.930.10">
    <property type="entry name" value="Conserved domain common to transcription factors TFIIS, elongin A, CRSP70"/>
    <property type="match status" value="1"/>
</dbReference>
<dbReference type="InterPro" id="IPR000313">
    <property type="entry name" value="PWWP_dom"/>
</dbReference>
<organism evidence="4 5">
    <name type="scientific">Rhodnius prolixus</name>
    <name type="common">Triatomid bug</name>
    <dbReference type="NCBI Taxonomy" id="13249"/>
    <lineage>
        <taxon>Eukaryota</taxon>
        <taxon>Metazoa</taxon>
        <taxon>Ecdysozoa</taxon>
        <taxon>Arthropoda</taxon>
        <taxon>Hexapoda</taxon>
        <taxon>Insecta</taxon>
        <taxon>Pterygota</taxon>
        <taxon>Neoptera</taxon>
        <taxon>Paraneoptera</taxon>
        <taxon>Hemiptera</taxon>
        <taxon>Heteroptera</taxon>
        <taxon>Panheteroptera</taxon>
        <taxon>Cimicomorpha</taxon>
        <taxon>Reduviidae</taxon>
        <taxon>Triatominae</taxon>
        <taxon>Rhodnius</taxon>
    </lineage>
</organism>
<evidence type="ECO:0000256" key="2">
    <source>
        <dbReference type="ARBA" id="ARBA00005309"/>
    </source>
</evidence>
<dbReference type="SMART" id="SM00293">
    <property type="entry name" value="PWWP"/>
    <property type="match status" value="1"/>
</dbReference>
<keyword evidence="5" id="KW-1185">Reference proteome</keyword>
<dbReference type="VEuPathDB" id="VectorBase:RPRC015303"/>
<dbReference type="STRING" id="13249.T1IG84"/>
<dbReference type="Pfam" id="PF00855">
    <property type="entry name" value="PWWP"/>
    <property type="match status" value="1"/>
</dbReference>
<evidence type="ECO:0000313" key="5">
    <source>
        <dbReference type="Proteomes" id="UP000015103"/>
    </source>
</evidence>
<dbReference type="GO" id="GO:0005634">
    <property type="term" value="C:nucleus"/>
    <property type="evidence" value="ECO:0007669"/>
    <property type="project" value="UniProtKB-SubCell"/>
</dbReference>
<dbReference type="SUPFAM" id="SSF140576">
    <property type="entry name" value="HIV integrase-binding domain"/>
    <property type="match status" value="1"/>
</dbReference>
<evidence type="ECO:0000256" key="1">
    <source>
        <dbReference type="ARBA" id="ARBA00004123"/>
    </source>
</evidence>
<reference evidence="4" key="1">
    <citation type="submission" date="2015-05" db="UniProtKB">
        <authorList>
            <consortium name="EnsemblMetazoa"/>
        </authorList>
    </citation>
    <scope>IDENTIFICATION</scope>
</reference>
<dbReference type="InterPro" id="IPR021567">
    <property type="entry name" value="LEDGF_IBD"/>
</dbReference>
<dbReference type="FunCoup" id="T1IG84">
    <property type="interactions" value="562"/>
</dbReference>
<name>T1IG84_RHOPR</name>
<dbReference type="AlphaFoldDB" id="T1IG84"/>
<dbReference type="Gene3D" id="2.30.30.140">
    <property type="match status" value="1"/>
</dbReference>
<dbReference type="Pfam" id="PF11467">
    <property type="entry name" value="LEDGF"/>
    <property type="match status" value="1"/>
</dbReference>
<proteinExistence type="inferred from homology"/>
<evidence type="ECO:0000256" key="3">
    <source>
        <dbReference type="ARBA" id="ARBA00023054"/>
    </source>
</evidence>
<sequence>MSSSIAKPNKFNAGDKVFAKISDYPYWPALILDVNTGNKDAVLYKVLCYGSYRLALVKEDGICDYIKNKKLYGKPRNTCMSFDSAILDIDASIGCFKKNRKKIHQIYCINKRLNKWLKKAKRAKNSPNQESSEHKLQKKMTQLKTLRIECKMLKLDLRIKRCLNLVEPNLQNCLQFLTQLDTLQITPVMLKKHPEVVNTISRVKLYMGHIRTSKETQEMEFKYSRQASEIRAKADGVYHKIKTLFNSESDADFVIRFGSQLRTFQAKTVGLSCREFMYLTTEPV</sequence>
<accession>T1IG84</accession>
<dbReference type="eggNOG" id="KOG1904">
    <property type="taxonomic scope" value="Eukaryota"/>
</dbReference>
<dbReference type="EnsemblMetazoa" id="RPRC015303-RA">
    <property type="protein sequence ID" value="RPRC015303-PA"/>
    <property type="gene ID" value="RPRC015303"/>
</dbReference>
<protein>
    <submittedName>
        <fullName evidence="4">PWWP domain-containing protein</fullName>
    </submittedName>
</protein>
<dbReference type="EMBL" id="ACPB03020671">
    <property type="status" value="NOT_ANNOTATED_CDS"/>
    <property type="molecule type" value="Genomic_DNA"/>
</dbReference>
<keyword evidence="3" id="KW-0175">Coiled coil</keyword>
<comment type="similarity">
    <text evidence="2">Belongs to the HDGF family.</text>
</comment>
<dbReference type="HOGENOM" id="CLU_981128_0_0_1"/>
<dbReference type="Proteomes" id="UP000015103">
    <property type="component" value="Unassembled WGS sequence"/>
</dbReference>
<dbReference type="SUPFAM" id="SSF63748">
    <property type="entry name" value="Tudor/PWWP/MBT"/>
    <property type="match status" value="1"/>
</dbReference>
<dbReference type="InterPro" id="IPR035441">
    <property type="entry name" value="TFIIS/LEDGF_dom_sf"/>
</dbReference>